<accession>A0A087T5N7</accession>
<dbReference type="AlphaFoldDB" id="A0A087T5N7"/>
<organism evidence="2 3">
    <name type="scientific">Stegodyphus mimosarum</name>
    <name type="common">African social velvet spider</name>
    <dbReference type="NCBI Taxonomy" id="407821"/>
    <lineage>
        <taxon>Eukaryota</taxon>
        <taxon>Metazoa</taxon>
        <taxon>Ecdysozoa</taxon>
        <taxon>Arthropoda</taxon>
        <taxon>Chelicerata</taxon>
        <taxon>Arachnida</taxon>
        <taxon>Araneae</taxon>
        <taxon>Araneomorphae</taxon>
        <taxon>Entelegynae</taxon>
        <taxon>Eresoidea</taxon>
        <taxon>Eresidae</taxon>
        <taxon>Stegodyphus</taxon>
    </lineage>
</organism>
<feature type="non-terminal residue" evidence="2">
    <location>
        <position position="87"/>
    </location>
</feature>
<dbReference type="OrthoDB" id="296386at2759"/>
<dbReference type="Pfam" id="PF16178">
    <property type="entry name" value="Anoct_dimer"/>
    <property type="match status" value="1"/>
</dbReference>
<name>A0A087T5N7_STEMI</name>
<dbReference type="Proteomes" id="UP000054359">
    <property type="component" value="Unassembled WGS sequence"/>
</dbReference>
<protein>
    <submittedName>
        <fullName evidence="2">Anoctamin-7</fullName>
    </submittedName>
</protein>
<gene>
    <name evidence="2" type="ORF">X975_12461</name>
</gene>
<evidence type="ECO:0000259" key="1">
    <source>
        <dbReference type="Pfam" id="PF16178"/>
    </source>
</evidence>
<keyword evidence="3" id="KW-1185">Reference proteome</keyword>
<evidence type="ECO:0000313" key="3">
    <source>
        <dbReference type="Proteomes" id="UP000054359"/>
    </source>
</evidence>
<sequence>MRAPLQAHPNPSHNWSEHILRAMHIPNVMHEDVPNKPLDYYTCAFKKSKLDKFLGSDNQDEYFSRTQRIRIVHAILQTAAYGKRRRA</sequence>
<dbReference type="InterPro" id="IPR032394">
    <property type="entry name" value="Anoct_dimer"/>
</dbReference>
<feature type="domain" description="Anoctamin dimerisation" evidence="1">
    <location>
        <begin position="6"/>
        <end position="85"/>
    </location>
</feature>
<reference evidence="2 3" key="1">
    <citation type="submission" date="2013-11" db="EMBL/GenBank/DDBJ databases">
        <title>Genome sequencing of Stegodyphus mimosarum.</title>
        <authorList>
            <person name="Bechsgaard J."/>
        </authorList>
    </citation>
    <scope>NUCLEOTIDE SEQUENCE [LARGE SCALE GENOMIC DNA]</scope>
</reference>
<evidence type="ECO:0000313" key="2">
    <source>
        <dbReference type="EMBL" id="KFM60426.1"/>
    </source>
</evidence>
<dbReference type="GO" id="GO:0046983">
    <property type="term" value="F:protein dimerization activity"/>
    <property type="evidence" value="ECO:0007669"/>
    <property type="project" value="InterPro"/>
</dbReference>
<dbReference type="EMBL" id="KK113540">
    <property type="protein sequence ID" value="KFM60426.1"/>
    <property type="molecule type" value="Genomic_DNA"/>
</dbReference>
<proteinExistence type="predicted"/>